<evidence type="ECO:0000313" key="2">
    <source>
        <dbReference type="EMBL" id="GIX61847.1"/>
    </source>
</evidence>
<keyword evidence="3" id="KW-1185">Reference proteome</keyword>
<feature type="region of interest" description="Disordered" evidence="1">
    <location>
        <begin position="1"/>
        <end position="37"/>
    </location>
</feature>
<dbReference type="EMBL" id="BPLF01000001">
    <property type="protein sequence ID" value="GIX61847.1"/>
    <property type="molecule type" value="Genomic_DNA"/>
</dbReference>
<protein>
    <submittedName>
        <fullName evidence="2">Uncharacterized protein</fullName>
    </submittedName>
</protein>
<organism evidence="2 3">
    <name type="scientific">Babesia caballi</name>
    <dbReference type="NCBI Taxonomy" id="5871"/>
    <lineage>
        <taxon>Eukaryota</taxon>
        <taxon>Sar</taxon>
        <taxon>Alveolata</taxon>
        <taxon>Apicomplexa</taxon>
        <taxon>Aconoidasida</taxon>
        <taxon>Piroplasmida</taxon>
        <taxon>Babesiidae</taxon>
        <taxon>Babesia</taxon>
    </lineage>
</organism>
<dbReference type="Proteomes" id="UP001497744">
    <property type="component" value="Unassembled WGS sequence"/>
</dbReference>
<feature type="region of interest" description="Disordered" evidence="1">
    <location>
        <begin position="223"/>
        <end position="268"/>
    </location>
</feature>
<dbReference type="GeneID" id="94193330"/>
<dbReference type="AlphaFoldDB" id="A0AAV4LPZ4"/>
<evidence type="ECO:0000256" key="1">
    <source>
        <dbReference type="SAM" id="MobiDB-lite"/>
    </source>
</evidence>
<reference evidence="2 3" key="1">
    <citation type="submission" date="2021-06" db="EMBL/GenBank/DDBJ databases">
        <title>Genome sequence of Babesia caballi.</title>
        <authorList>
            <person name="Yamagishi J."/>
            <person name="Kidaka T."/>
            <person name="Ochi A."/>
        </authorList>
    </citation>
    <scope>NUCLEOTIDE SEQUENCE [LARGE SCALE GENOMIC DNA]</scope>
    <source>
        <strain evidence="2">USDA-D6B2</strain>
    </source>
</reference>
<name>A0AAV4LPZ4_BABCB</name>
<feature type="region of interest" description="Disordered" evidence="1">
    <location>
        <begin position="745"/>
        <end position="770"/>
    </location>
</feature>
<feature type="compositionally biased region" description="Basic residues" evidence="1">
    <location>
        <begin position="1"/>
        <end position="10"/>
    </location>
</feature>
<comment type="caution">
    <text evidence="2">The sequence shown here is derived from an EMBL/GenBank/DDBJ whole genome shotgun (WGS) entry which is preliminary data.</text>
</comment>
<evidence type="ECO:0000313" key="3">
    <source>
        <dbReference type="Proteomes" id="UP001497744"/>
    </source>
</evidence>
<proteinExistence type="predicted"/>
<sequence length="770" mass="85078">MPAVHKHTHIKAAGPPRSGVAAAEETAESPTPSREQRRLFELTKKLSSAVKKHKDLTKEKYREFYNKCKTVRDECEEQALEALNAGRVDAFEEIANVVHAASAIIEKFELEVERQKSVVEGGKFKASGHESDEGESWAVFPEAEEKGADGNSRAHGRTFLDLEEIHHDADNRSVNVVKHHGGKGAPALMILPRNASISASVSTAGSNRRKSIEREKSIEAWGSGEWNKQADRSQATENPARSHMGYGDRHRGDAGFNGRNGGKIPRSGYEGDYVPYERFDHGERFNADHETWGLNEMEVGNRRARSQRTEDMGDEYDGYRGNGDAYFLNFDEDCGSVPRDQLPDKGSYRSMHRPKDYGHSPSKVPVDDGHYRGEDQTFARQPAQSDRDGLHETYASLLERCLTITDCRKLASQLKKLSLRAKIDVCRSIVDGNANCTVETEESAVRKAALEAKREALRSVQKQEDDLLARPSQRATQEQKSDLMVPEPLWRVKEDGGVSAYLGRYLAEGNPLFDGIHFTAYLSLRTLPKAAMAEAHVEVKRKLHNLEVAIDVTGAGAEAIYVIERTATSMTFRCKPEVWANTLPALSLRLVESDGTHREVRIDMPIGPFSFLEPADMPRRQAERIMENDSKVGYYTASRAFAMSAKLQLNALLAALTKYFAVSKTNTRQTLTALDINGEALVATLRTNGGALIVDMWSPSEKTLASSCLSIKEVAAALAAETDKKAAERAMRTLSAFPLDFARQTESAQAKARRKPAAAAGDGQQSGDGQ</sequence>
<dbReference type="RefSeq" id="XP_067713918.1">
    <property type="nucleotide sequence ID" value="XM_067857817.1"/>
</dbReference>
<feature type="compositionally biased region" description="Low complexity" evidence="1">
    <location>
        <begin position="21"/>
        <end position="33"/>
    </location>
</feature>
<feature type="region of interest" description="Disordered" evidence="1">
    <location>
        <begin position="461"/>
        <end position="481"/>
    </location>
</feature>
<accession>A0AAV4LPZ4</accession>
<gene>
    <name evidence="2" type="ORF">BcabD6B2_12820</name>
</gene>